<feature type="domain" description="MYND-type" evidence="5">
    <location>
        <begin position="17"/>
        <end position="57"/>
    </location>
</feature>
<evidence type="ECO:0000313" key="6">
    <source>
        <dbReference type="EMBL" id="RDB14838.1"/>
    </source>
</evidence>
<gene>
    <name evidence="6" type="ORF">Hypma_016372</name>
</gene>
<dbReference type="Proteomes" id="UP000076154">
    <property type="component" value="Unassembled WGS sequence"/>
</dbReference>
<protein>
    <recommendedName>
        <fullName evidence="5">MYND-type domain-containing protein</fullName>
    </recommendedName>
</protein>
<dbReference type="PROSITE" id="PS50865">
    <property type="entry name" value="ZF_MYND_2"/>
    <property type="match status" value="1"/>
</dbReference>
<dbReference type="InParanoid" id="A0A369IYP5"/>
<dbReference type="SUPFAM" id="SSF144232">
    <property type="entry name" value="HIT/MYND zinc finger-like"/>
    <property type="match status" value="1"/>
</dbReference>
<dbReference type="GO" id="GO:0008270">
    <property type="term" value="F:zinc ion binding"/>
    <property type="evidence" value="ECO:0007669"/>
    <property type="project" value="UniProtKB-KW"/>
</dbReference>
<comment type="caution">
    <text evidence="6">The sequence shown here is derived from an EMBL/GenBank/DDBJ whole genome shotgun (WGS) entry which is preliminary data.</text>
</comment>
<evidence type="ECO:0000256" key="1">
    <source>
        <dbReference type="ARBA" id="ARBA00022723"/>
    </source>
</evidence>
<evidence type="ECO:0000313" key="7">
    <source>
        <dbReference type="Proteomes" id="UP000076154"/>
    </source>
</evidence>
<evidence type="ECO:0000256" key="2">
    <source>
        <dbReference type="ARBA" id="ARBA00022771"/>
    </source>
</evidence>
<sequence>MDDERTIHLPLEVLDKCDECGQSGDSHRLRICSYCGERAYCSTECQKKDWPTHKASCGKSKTDRIPLTAFYPFLACLAEACRFHPSKPHHPAQTHAILNSPNPGSQPARFPDGTEAVLVLLGESVPFTVDPAAWWPTAISSPVRSKFFRRLQREGYLLSLVLSLCIALLQEVYTTTSAPDGSRRIRLQYKNSPISDFGILKGAASVTNQDQLAYFNLSDLTFRAGQDPKEHYWLYFKTLSGQEITLDCGMFTFNFGLVVHGAPYGDSIPLPIPPATAPAFVFDPVTARTTPHIAEARERFSVLRDAGLQQALSGPEIDWSAVYDFMDRVAGGACPDIEKDLVKVWSRDNARALQKVFQRRAWTRWPAEPAVDIEADPGEMHGRPPVEDEEWWNYMERWNRKYNRGRVTRDELGNAFRRFQARRAGAE</sequence>
<dbReference type="OrthoDB" id="341421at2759"/>
<keyword evidence="3" id="KW-0862">Zinc</keyword>
<evidence type="ECO:0000259" key="5">
    <source>
        <dbReference type="PROSITE" id="PS50865"/>
    </source>
</evidence>
<dbReference type="AlphaFoldDB" id="A0A369IYP5"/>
<organism evidence="6 7">
    <name type="scientific">Hypsizygus marmoreus</name>
    <name type="common">White beech mushroom</name>
    <name type="synonym">Agaricus marmoreus</name>
    <dbReference type="NCBI Taxonomy" id="39966"/>
    <lineage>
        <taxon>Eukaryota</taxon>
        <taxon>Fungi</taxon>
        <taxon>Dikarya</taxon>
        <taxon>Basidiomycota</taxon>
        <taxon>Agaricomycotina</taxon>
        <taxon>Agaricomycetes</taxon>
        <taxon>Agaricomycetidae</taxon>
        <taxon>Agaricales</taxon>
        <taxon>Tricholomatineae</taxon>
        <taxon>Lyophyllaceae</taxon>
        <taxon>Hypsizygus</taxon>
    </lineage>
</organism>
<keyword evidence="1" id="KW-0479">Metal-binding</keyword>
<evidence type="ECO:0000256" key="3">
    <source>
        <dbReference type="ARBA" id="ARBA00022833"/>
    </source>
</evidence>
<dbReference type="Pfam" id="PF01753">
    <property type="entry name" value="zf-MYND"/>
    <property type="match status" value="1"/>
</dbReference>
<name>A0A369IYP5_HYPMA</name>
<reference evidence="6" key="1">
    <citation type="submission" date="2018-04" db="EMBL/GenBank/DDBJ databases">
        <title>Whole genome sequencing of Hypsizygus marmoreus.</title>
        <authorList>
            <person name="Choi I.-G."/>
            <person name="Min B."/>
            <person name="Kim J.-G."/>
            <person name="Kim S."/>
            <person name="Oh Y.-L."/>
            <person name="Kong W.-S."/>
            <person name="Park H."/>
            <person name="Jeong J."/>
            <person name="Song E.-S."/>
        </authorList>
    </citation>
    <scope>NUCLEOTIDE SEQUENCE [LARGE SCALE GENOMIC DNA]</scope>
    <source>
        <strain evidence="6">51987-8</strain>
    </source>
</reference>
<dbReference type="InterPro" id="IPR002893">
    <property type="entry name" value="Znf_MYND"/>
</dbReference>
<keyword evidence="7" id="KW-1185">Reference proteome</keyword>
<dbReference type="EMBL" id="LUEZ02000096">
    <property type="protein sequence ID" value="RDB14838.1"/>
    <property type="molecule type" value="Genomic_DNA"/>
</dbReference>
<proteinExistence type="predicted"/>
<dbReference type="STRING" id="39966.A0A369IYP5"/>
<evidence type="ECO:0000256" key="4">
    <source>
        <dbReference type="PROSITE-ProRule" id="PRU00134"/>
    </source>
</evidence>
<keyword evidence="2 4" id="KW-0863">Zinc-finger</keyword>
<accession>A0A369IYP5</accession>
<dbReference type="Gene3D" id="6.10.140.2220">
    <property type="match status" value="1"/>
</dbReference>
<dbReference type="PROSITE" id="PS01360">
    <property type="entry name" value="ZF_MYND_1"/>
    <property type="match status" value="1"/>
</dbReference>